<accession>X0WWT5</accession>
<feature type="transmembrane region" description="Helical" evidence="1">
    <location>
        <begin position="12"/>
        <end position="30"/>
    </location>
</feature>
<evidence type="ECO:0000256" key="1">
    <source>
        <dbReference type="SAM" id="Phobius"/>
    </source>
</evidence>
<dbReference type="EMBL" id="BARS01049637">
    <property type="protein sequence ID" value="GAG35145.1"/>
    <property type="molecule type" value="Genomic_DNA"/>
</dbReference>
<keyword evidence="1" id="KW-0812">Transmembrane</keyword>
<proteinExistence type="predicted"/>
<protein>
    <submittedName>
        <fullName evidence="2">Uncharacterized protein</fullName>
    </submittedName>
</protein>
<sequence>MEKRLWQQIFQYILAALIAVGLYWVTYMLILKETPPENKDALLIVLGVMAAGFTSVIQYFFGSSKGSADKNDIIHKG</sequence>
<feature type="non-terminal residue" evidence="2">
    <location>
        <position position="77"/>
    </location>
</feature>
<organism evidence="2">
    <name type="scientific">marine sediment metagenome</name>
    <dbReference type="NCBI Taxonomy" id="412755"/>
    <lineage>
        <taxon>unclassified sequences</taxon>
        <taxon>metagenomes</taxon>
        <taxon>ecological metagenomes</taxon>
    </lineage>
</organism>
<evidence type="ECO:0000313" key="2">
    <source>
        <dbReference type="EMBL" id="GAG35145.1"/>
    </source>
</evidence>
<keyword evidence="1" id="KW-1133">Transmembrane helix</keyword>
<reference evidence="2" key="1">
    <citation type="journal article" date="2014" name="Front. Microbiol.">
        <title>High frequency of phylogenetically diverse reductive dehalogenase-homologous genes in deep subseafloor sedimentary metagenomes.</title>
        <authorList>
            <person name="Kawai M."/>
            <person name="Futagami T."/>
            <person name="Toyoda A."/>
            <person name="Takaki Y."/>
            <person name="Nishi S."/>
            <person name="Hori S."/>
            <person name="Arai W."/>
            <person name="Tsubouchi T."/>
            <person name="Morono Y."/>
            <person name="Uchiyama I."/>
            <person name="Ito T."/>
            <person name="Fujiyama A."/>
            <person name="Inagaki F."/>
            <person name="Takami H."/>
        </authorList>
    </citation>
    <scope>NUCLEOTIDE SEQUENCE</scope>
    <source>
        <strain evidence="2">Expedition CK06-06</strain>
    </source>
</reference>
<comment type="caution">
    <text evidence="2">The sequence shown here is derived from an EMBL/GenBank/DDBJ whole genome shotgun (WGS) entry which is preliminary data.</text>
</comment>
<name>X0WWT5_9ZZZZ</name>
<dbReference type="AlphaFoldDB" id="X0WWT5"/>
<keyword evidence="1" id="KW-0472">Membrane</keyword>
<gene>
    <name evidence="2" type="ORF">S01H1_74221</name>
</gene>
<feature type="transmembrane region" description="Helical" evidence="1">
    <location>
        <begin position="42"/>
        <end position="61"/>
    </location>
</feature>